<evidence type="ECO:0000313" key="2">
    <source>
        <dbReference type="Proteomes" id="UP001139981"/>
    </source>
</evidence>
<keyword evidence="2" id="KW-1185">Reference proteome</keyword>
<reference evidence="1" key="1">
    <citation type="submission" date="2022-07" db="EMBL/GenBank/DDBJ databases">
        <title>Phylogenomic reconstructions and comparative analyses of Kickxellomycotina fungi.</title>
        <authorList>
            <person name="Reynolds N.K."/>
            <person name="Stajich J.E."/>
            <person name="Barry K."/>
            <person name="Grigoriev I.V."/>
            <person name="Crous P."/>
            <person name="Smith M.E."/>
        </authorList>
    </citation>
    <scope>NUCLEOTIDE SEQUENCE</scope>
    <source>
        <strain evidence="1">CBS 190363</strain>
    </source>
</reference>
<proteinExistence type="predicted"/>
<organism evidence="1 2">
    <name type="scientific">Coemansia aciculifera</name>
    <dbReference type="NCBI Taxonomy" id="417176"/>
    <lineage>
        <taxon>Eukaryota</taxon>
        <taxon>Fungi</taxon>
        <taxon>Fungi incertae sedis</taxon>
        <taxon>Zoopagomycota</taxon>
        <taxon>Kickxellomycotina</taxon>
        <taxon>Kickxellomycetes</taxon>
        <taxon>Kickxellales</taxon>
        <taxon>Kickxellaceae</taxon>
        <taxon>Coemansia</taxon>
    </lineage>
</organism>
<name>A0ACC1M1K7_9FUNG</name>
<evidence type="ECO:0000313" key="1">
    <source>
        <dbReference type="EMBL" id="KAJ2891244.1"/>
    </source>
</evidence>
<dbReference type="Proteomes" id="UP001139981">
    <property type="component" value="Unassembled WGS sequence"/>
</dbReference>
<dbReference type="EMBL" id="JANBVB010001049">
    <property type="protein sequence ID" value="KAJ2891244.1"/>
    <property type="molecule type" value="Genomic_DNA"/>
</dbReference>
<gene>
    <name evidence="1" type="ORF">IWW38_003706</name>
</gene>
<sequence>MFSSVNIHNNDENAALGSVARTGKTGLLNSKLAGGGNGIQASKVFGSPAPTNTRTPGGKGMDGKQQTLQRAGLRDITQTPSNRRAAGLEERAPKTVKRIQGLFSPQTRNMAAQTQLHLEPEYAPPRPASPALNATEEFGCDLDLALVPMTQLSTAGARLRVLPPVDLALEILAEINVDELSFSMIPQPKRLRPAQLACRPRPLIASALYPTRIPQLKRKR</sequence>
<protein>
    <submittedName>
        <fullName evidence="1">Uncharacterized protein</fullName>
    </submittedName>
</protein>
<comment type="caution">
    <text evidence="1">The sequence shown here is derived from an EMBL/GenBank/DDBJ whole genome shotgun (WGS) entry which is preliminary data.</text>
</comment>
<accession>A0ACC1M1K7</accession>